<feature type="domain" description="Aldehyde dehydrogenase" evidence="7">
    <location>
        <begin position="19"/>
        <end position="482"/>
    </location>
</feature>
<reference evidence="8 10" key="1">
    <citation type="journal article" date="2020" name="Stud. Mycol.">
        <title>101 Dothideomycetes genomes: a test case for predicting lifestyles and emergence of pathogens.</title>
        <authorList>
            <person name="Haridas S."/>
            <person name="Albert R."/>
            <person name="Binder M."/>
            <person name="Bloem J."/>
            <person name="Labutti K."/>
            <person name="Salamov A."/>
            <person name="Andreopoulos B."/>
            <person name="Baker S."/>
            <person name="Barry K."/>
            <person name="Bills G."/>
            <person name="Bluhm B."/>
            <person name="Cannon C."/>
            <person name="Castanera R."/>
            <person name="Culley D."/>
            <person name="Daum C."/>
            <person name="Ezra D."/>
            <person name="Gonzalez J."/>
            <person name="Henrissat B."/>
            <person name="Kuo A."/>
            <person name="Liang C."/>
            <person name="Lipzen A."/>
            <person name="Lutzoni F."/>
            <person name="Magnuson J."/>
            <person name="Mondo S."/>
            <person name="Nolan M."/>
            <person name="Ohm R."/>
            <person name="Pangilinan J."/>
            <person name="Park H.-J."/>
            <person name="Ramirez L."/>
            <person name="Alfaro M."/>
            <person name="Sun H."/>
            <person name="Tritt A."/>
            <person name="Yoshinaga Y."/>
            <person name="Zwiers L.-H."/>
            <person name="Turgeon B."/>
            <person name="Goodwin S."/>
            <person name="Spatafora J."/>
            <person name="Crous P."/>
            <person name="Grigoriev I."/>
        </authorList>
    </citation>
    <scope>NUCLEOTIDE SEQUENCE</scope>
    <source>
        <strain evidence="8 10">CBS 304.34</strain>
    </source>
</reference>
<evidence type="ECO:0000256" key="1">
    <source>
        <dbReference type="ARBA" id="ARBA00009986"/>
    </source>
</evidence>
<dbReference type="Gene3D" id="3.40.309.10">
    <property type="entry name" value="Aldehyde Dehydrogenase, Chain A, domain 2"/>
    <property type="match status" value="1"/>
</dbReference>
<evidence type="ECO:0000256" key="6">
    <source>
        <dbReference type="RuleBase" id="RU003345"/>
    </source>
</evidence>
<reference evidence="10" key="3">
    <citation type="submission" date="2025-04" db="UniProtKB">
        <authorList>
            <consortium name="RefSeq"/>
        </authorList>
    </citation>
    <scope>IDENTIFICATION</scope>
    <source>
        <strain evidence="10">CBS 304.34</strain>
    </source>
</reference>
<evidence type="ECO:0000313" key="8">
    <source>
        <dbReference type="EMBL" id="KAF2803087.1"/>
    </source>
</evidence>
<comment type="catalytic activity">
    <reaction evidence="4">
        <text>an aldehyde + NAD(+) + H2O = a carboxylate + NADH + 2 H(+)</text>
        <dbReference type="Rhea" id="RHEA:16185"/>
        <dbReference type="ChEBI" id="CHEBI:15377"/>
        <dbReference type="ChEBI" id="CHEBI:15378"/>
        <dbReference type="ChEBI" id="CHEBI:17478"/>
        <dbReference type="ChEBI" id="CHEBI:29067"/>
        <dbReference type="ChEBI" id="CHEBI:57540"/>
        <dbReference type="ChEBI" id="CHEBI:57945"/>
        <dbReference type="EC" id="1.2.1.3"/>
    </reaction>
</comment>
<dbReference type="InterPro" id="IPR016163">
    <property type="entry name" value="Ald_DH_C"/>
</dbReference>
<dbReference type="AlphaFoldDB" id="A0A6A6Y5M6"/>
<evidence type="ECO:0000256" key="3">
    <source>
        <dbReference type="ARBA" id="ARBA00024226"/>
    </source>
</evidence>
<evidence type="ECO:0000259" key="7">
    <source>
        <dbReference type="Pfam" id="PF00171"/>
    </source>
</evidence>
<keyword evidence="2 6" id="KW-0560">Oxidoreductase</keyword>
<dbReference type="InterPro" id="IPR016162">
    <property type="entry name" value="Ald_DH_N"/>
</dbReference>
<accession>A0A6A6Y5M6</accession>
<evidence type="ECO:0000256" key="5">
    <source>
        <dbReference type="PROSITE-ProRule" id="PRU10007"/>
    </source>
</evidence>
<proteinExistence type="inferred from homology"/>
<dbReference type="InterPro" id="IPR029510">
    <property type="entry name" value="Ald_DH_CS_GLU"/>
</dbReference>
<dbReference type="SUPFAM" id="SSF53720">
    <property type="entry name" value="ALDH-like"/>
    <property type="match status" value="1"/>
</dbReference>
<dbReference type="RefSeq" id="XP_033570051.1">
    <property type="nucleotide sequence ID" value="XM_033723125.1"/>
</dbReference>
<organism evidence="8">
    <name type="scientific">Mytilinidion resinicola</name>
    <dbReference type="NCBI Taxonomy" id="574789"/>
    <lineage>
        <taxon>Eukaryota</taxon>
        <taxon>Fungi</taxon>
        <taxon>Dikarya</taxon>
        <taxon>Ascomycota</taxon>
        <taxon>Pezizomycotina</taxon>
        <taxon>Dothideomycetes</taxon>
        <taxon>Pleosporomycetidae</taxon>
        <taxon>Mytilinidiales</taxon>
        <taxon>Mytilinidiaceae</taxon>
        <taxon>Mytilinidion</taxon>
    </lineage>
</organism>
<evidence type="ECO:0000256" key="2">
    <source>
        <dbReference type="ARBA" id="ARBA00023002"/>
    </source>
</evidence>
<dbReference type="InterPro" id="IPR016161">
    <property type="entry name" value="Ald_DH/histidinol_DH"/>
</dbReference>
<dbReference type="PROSITE" id="PS00687">
    <property type="entry name" value="ALDEHYDE_DEHYDR_GLU"/>
    <property type="match status" value="1"/>
</dbReference>
<dbReference type="FunFam" id="3.40.309.10:FF:000012">
    <property type="entry name" value="Betaine aldehyde dehydrogenase"/>
    <property type="match status" value="1"/>
</dbReference>
<sequence>MTFSSLAHFDGKILISNEWVEPKSKKTRPVYNPKDATLVTDKHPVCNEQDIDAAVKISNKSFEHGPWPAMSGAQRGACLSKLADLLEQNAEEAAYYESICSGRIVAQLKLEVPWIANVFRYYAGWCDKLEGESFTDDDGFYKIVRHEPIGVCAGITPWNGPMFVLALKAAPALATGNTFILKPPEKSPLSSLFVGTLFEKAGFPPGVFQIVTGDGSTGALLSSHMGIHKVSFTGSIPIGQKIQHAANASNMKRVTLELGGKSPAVVFEDAHMTNTITWLTRGATMNAGQNCSASSRVYVHESVAEVLIEGIKVNFESIAKSLGSDPQNQGSSYGPVVDEAQYENVHSFIESGKKQATLVTGGYRYEGGGFFIPPTLFLNPDPYASIYKEEIFGPVLCIRTFKTEDEAVAMANDSRYGLAAYIFTESVRRTLRVAKRLRAGTVGINAISQLFPQAPFGGYKCSGQGRELGKYALEDFTELKTIFIKSVYQTSDTSPD</sequence>
<dbReference type="GeneID" id="54464018"/>
<dbReference type="Gene3D" id="3.40.605.10">
    <property type="entry name" value="Aldehyde Dehydrogenase, Chain A, domain 1"/>
    <property type="match status" value="1"/>
</dbReference>
<evidence type="ECO:0000256" key="4">
    <source>
        <dbReference type="ARBA" id="ARBA00049194"/>
    </source>
</evidence>
<gene>
    <name evidence="8 10" type="ORF">BDZ99DRAFT_491825</name>
</gene>
<dbReference type="InterPro" id="IPR015590">
    <property type="entry name" value="Aldehyde_DH_dom"/>
</dbReference>
<name>A0A6A6Y5M6_9PEZI</name>
<dbReference type="GO" id="GO:0004029">
    <property type="term" value="F:aldehyde dehydrogenase (NAD+) activity"/>
    <property type="evidence" value="ECO:0007669"/>
    <property type="project" value="UniProtKB-EC"/>
</dbReference>
<dbReference type="Pfam" id="PF00171">
    <property type="entry name" value="Aldedh"/>
    <property type="match status" value="1"/>
</dbReference>
<dbReference type="PANTHER" id="PTHR11699">
    <property type="entry name" value="ALDEHYDE DEHYDROGENASE-RELATED"/>
    <property type="match status" value="1"/>
</dbReference>
<dbReference type="OrthoDB" id="310895at2759"/>
<protein>
    <recommendedName>
        <fullName evidence="3">aldehyde dehydrogenase (NAD(+))</fullName>
        <ecNumber evidence="3">1.2.1.3</ecNumber>
    </recommendedName>
</protein>
<keyword evidence="9" id="KW-1185">Reference proteome</keyword>
<dbReference type="EC" id="1.2.1.3" evidence="3"/>
<reference evidence="10" key="2">
    <citation type="submission" date="2020-04" db="EMBL/GenBank/DDBJ databases">
        <authorList>
            <consortium name="NCBI Genome Project"/>
        </authorList>
    </citation>
    <scope>NUCLEOTIDE SEQUENCE</scope>
    <source>
        <strain evidence="10">CBS 304.34</strain>
    </source>
</reference>
<evidence type="ECO:0000313" key="9">
    <source>
        <dbReference type="Proteomes" id="UP000504636"/>
    </source>
</evidence>
<dbReference type="EMBL" id="MU003719">
    <property type="protein sequence ID" value="KAF2803087.1"/>
    <property type="molecule type" value="Genomic_DNA"/>
</dbReference>
<dbReference type="FunFam" id="3.40.605.10:FF:000001">
    <property type="entry name" value="Aldehyde dehydrogenase 1"/>
    <property type="match status" value="1"/>
</dbReference>
<dbReference type="Proteomes" id="UP000504636">
    <property type="component" value="Unplaced"/>
</dbReference>
<comment type="similarity">
    <text evidence="1 6">Belongs to the aldehyde dehydrogenase family.</text>
</comment>
<evidence type="ECO:0000313" key="10">
    <source>
        <dbReference type="RefSeq" id="XP_033570051.1"/>
    </source>
</evidence>
<feature type="active site" evidence="5">
    <location>
        <position position="257"/>
    </location>
</feature>